<protein>
    <submittedName>
        <fullName evidence="3">Uncharacterized protein</fullName>
    </submittedName>
</protein>
<reference evidence="3" key="1">
    <citation type="submission" date="2023-04" db="EMBL/GenBank/DDBJ databases">
        <authorList>
            <person name="Vijverberg K."/>
            <person name="Xiong W."/>
            <person name="Schranz E."/>
        </authorList>
    </citation>
    <scope>NUCLEOTIDE SEQUENCE</scope>
</reference>
<feature type="compositionally biased region" description="Polar residues" evidence="2">
    <location>
        <begin position="372"/>
        <end position="381"/>
    </location>
</feature>
<gene>
    <name evidence="3" type="ORF">LSALG_LOCUS26826</name>
</gene>
<dbReference type="EMBL" id="OX465081">
    <property type="protein sequence ID" value="CAI9287466.1"/>
    <property type="molecule type" value="Genomic_DNA"/>
</dbReference>
<dbReference type="PANTHER" id="PTHR31016:SF20">
    <property type="entry name" value="HEAT-INDUCIBLE TRANSCRIPTION REPRESSOR-RELATED"/>
    <property type="match status" value="1"/>
</dbReference>
<dbReference type="Proteomes" id="UP001177003">
    <property type="component" value="Chromosome 5"/>
</dbReference>
<dbReference type="PANTHER" id="PTHR31016">
    <property type="entry name" value="OS04G0228100 PROTEIN"/>
    <property type="match status" value="1"/>
</dbReference>
<evidence type="ECO:0000256" key="1">
    <source>
        <dbReference type="SAM" id="Coils"/>
    </source>
</evidence>
<evidence type="ECO:0000256" key="2">
    <source>
        <dbReference type="SAM" id="MobiDB-lite"/>
    </source>
</evidence>
<dbReference type="AlphaFoldDB" id="A0AA35Z7P6"/>
<keyword evidence="1" id="KW-0175">Coiled coil</keyword>
<sequence>MKKNISEDQTWILSSPPIASLPFWCPAMAYRRRQGLSRSSTFNEGILHPRDQDDTTTSSAAAAPSSPLAPQPNRPTDPRLQSFQSSGAFHASFKNRTKSGFVEKKSSATTYDYTSMKSKNEPGGFWGVIARKAKSILDHNGSPKQSNTPSITKPEAVSFSTSNQFNGIQFEHSKKLEGPPRVKIHGLDRLTSCSLNQIGETIGNALEEGNRKSMRDRKSDEELMQELMQMRRGRGKNNEGKKVQMDPETQLKVSRDVAIATAAKAKVLLRELKRVKADLDSAKKRCSELEEENKMLRDGDHPAHAHHDDDDMIRIQLETLLAEKGRLAHDNSVYARENRHLREIIEYHQLSMQDLVYWDDVTQEVQIDLSTPASVSASAWSRPTDPDTSERSRLTTAKSV</sequence>
<name>A0AA35Z7P6_LACSI</name>
<keyword evidence="4" id="KW-1185">Reference proteome</keyword>
<evidence type="ECO:0000313" key="4">
    <source>
        <dbReference type="Proteomes" id="UP001177003"/>
    </source>
</evidence>
<proteinExistence type="predicted"/>
<feature type="region of interest" description="Disordered" evidence="2">
    <location>
        <begin position="372"/>
        <end position="400"/>
    </location>
</feature>
<feature type="coiled-coil region" evidence="1">
    <location>
        <begin position="265"/>
        <end position="299"/>
    </location>
</feature>
<feature type="compositionally biased region" description="Basic and acidic residues" evidence="2">
    <location>
        <begin position="384"/>
        <end position="393"/>
    </location>
</feature>
<organism evidence="3 4">
    <name type="scientific">Lactuca saligna</name>
    <name type="common">Willowleaf lettuce</name>
    <dbReference type="NCBI Taxonomy" id="75948"/>
    <lineage>
        <taxon>Eukaryota</taxon>
        <taxon>Viridiplantae</taxon>
        <taxon>Streptophyta</taxon>
        <taxon>Embryophyta</taxon>
        <taxon>Tracheophyta</taxon>
        <taxon>Spermatophyta</taxon>
        <taxon>Magnoliopsida</taxon>
        <taxon>eudicotyledons</taxon>
        <taxon>Gunneridae</taxon>
        <taxon>Pentapetalae</taxon>
        <taxon>asterids</taxon>
        <taxon>campanulids</taxon>
        <taxon>Asterales</taxon>
        <taxon>Asteraceae</taxon>
        <taxon>Cichorioideae</taxon>
        <taxon>Cichorieae</taxon>
        <taxon>Lactucinae</taxon>
        <taxon>Lactuca</taxon>
    </lineage>
</organism>
<accession>A0AA35Z7P6</accession>
<feature type="region of interest" description="Disordered" evidence="2">
    <location>
        <begin position="41"/>
        <end position="82"/>
    </location>
</feature>
<evidence type="ECO:0000313" key="3">
    <source>
        <dbReference type="EMBL" id="CAI9287466.1"/>
    </source>
</evidence>